<dbReference type="InParanoid" id="A0A177CPF1"/>
<evidence type="ECO:0008006" key="3">
    <source>
        <dbReference type="Google" id="ProtNLM"/>
    </source>
</evidence>
<evidence type="ECO:0000313" key="2">
    <source>
        <dbReference type="Proteomes" id="UP000077069"/>
    </source>
</evidence>
<dbReference type="EMBL" id="KV441549">
    <property type="protein sequence ID" value="OAG09176.1"/>
    <property type="molecule type" value="Genomic_DNA"/>
</dbReference>
<dbReference type="AlphaFoldDB" id="A0A177CPF1"/>
<dbReference type="OrthoDB" id="265717at2759"/>
<dbReference type="PANTHER" id="PTHR40257">
    <property type="match status" value="1"/>
</dbReference>
<keyword evidence="2" id="KW-1185">Reference proteome</keyword>
<dbReference type="Gene3D" id="3.30.70.100">
    <property type="match status" value="1"/>
</dbReference>
<dbReference type="GeneID" id="28769705"/>
<dbReference type="Proteomes" id="UP000077069">
    <property type="component" value="Unassembled WGS sequence"/>
</dbReference>
<accession>A0A177CPF1</accession>
<proteinExistence type="predicted"/>
<dbReference type="RefSeq" id="XP_018039541.1">
    <property type="nucleotide sequence ID" value="XM_018186219.1"/>
</dbReference>
<name>A0A177CPF1_9PLEO</name>
<dbReference type="PANTHER" id="PTHR40257:SF1">
    <property type="entry name" value="DUF1330 DOMAIN-CONTAINING PROTEIN"/>
    <property type="match status" value="1"/>
</dbReference>
<gene>
    <name evidence="1" type="ORF">CC84DRAFT_430316</name>
</gene>
<evidence type="ECO:0000313" key="1">
    <source>
        <dbReference type="EMBL" id="OAG09176.1"/>
    </source>
</evidence>
<protein>
    <recommendedName>
        <fullName evidence="3">DUF1330 domain-containing protein</fullName>
    </recommendedName>
</protein>
<organism evidence="1 2">
    <name type="scientific">Paraphaeosphaeria sporulosa</name>
    <dbReference type="NCBI Taxonomy" id="1460663"/>
    <lineage>
        <taxon>Eukaryota</taxon>
        <taxon>Fungi</taxon>
        <taxon>Dikarya</taxon>
        <taxon>Ascomycota</taxon>
        <taxon>Pezizomycotina</taxon>
        <taxon>Dothideomycetes</taxon>
        <taxon>Pleosporomycetidae</taxon>
        <taxon>Pleosporales</taxon>
        <taxon>Massarineae</taxon>
        <taxon>Didymosphaeriaceae</taxon>
        <taxon>Paraphaeosphaeria</taxon>
    </lineage>
</organism>
<sequence length="332" mass="36227">MRAGPRHLPQHHLTSYSLTLSYAIHPNHIFHIPTSREIQSKSPYYTAHQTLTMPLCTLHLIALAPTASSPNPQPSFLHALKSANLTPLVISRVIRWIILPSTFSTAPLLARNIHWDFLLILPGTDALPSSLTPLIQHTWRITAGVPSRLTQDFARKNAELLRPAKGTVPEVSGDALEGGRTAESAQNLELSDELKEWIRGFSRNGTKEAKGAVSMFNLLSFRPGKKASYLEYGKAFASSIGSSHGGNAKLVGGVTHVDGVPRGKEVGDGEGWDEVALAHYPSVLHFAEMLGDAKYQSVNHEFRVPALRDTAILMTSEVGLEDLMQEKAGAKL</sequence>
<reference evidence="1 2" key="1">
    <citation type="submission" date="2016-05" db="EMBL/GenBank/DDBJ databases">
        <title>Comparative analysis of secretome profiles of manganese(II)-oxidizing ascomycete fungi.</title>
        <authorList>
            <consortium name="DOE Joint Genome Institute"/>
            <person name="Zeiner C.A."/>
            <person name="Purvine S.O."/>
            <person name="Zink E.M."/>
            <person name="Wu S."/>
            <person name="Pasa-Tolic L."/>
            <person name="Chaput D.L."/>
            <person name="Haridas S."/>
            <person name="Grigoriev I.V."/>
            <person name="Santelli C.M."/>
            <person name="Hansel C.M."/>
        </authorList>
    </citation>
    <scope>NUCLEOTIDE SEQUENCE [LARGE SCALE GENOMIC DNA]</scope>
    <source>
        <strain evidence="1 2">AP3s5-JAC2a</strain>
    </source>
</reference>